<gene>
    <name evidence="1" type="ORF">SOIL9_33470</name>
</gene>
<keyword evidence="2" id="KW-1185">Reference proteome</keyword>
<evidence type="ECO:0000313" key="1">
    <source>
        <dbReference type="EMBL" id="VTR94367.1"/>
    </source>
</evidence>
<name>A0A6P2D0K5_9BACT</name>
<protein>
    <submittedName>
        <fullName evidence="1">Uncharacterized protein</fullName>
    </submittedName>
</protein>
<dbReference type="EMBL" id="LR593886">
    <property type="protein sequence ID" value="VTR94367.1"/>
    <property type="molecule type" value="Genomic_DNA"/>
</dbReference>
<dbReference type="AlphaFoldDB" id="A0A6P2D0K5"/>
<reference evidence="1 2" key="1">
    <citation type="submission" date="2019-05" db="EMBL/GenBank/DDBJ databases">
        <authorList>
            <consortium name="Science for Life Laboratories"/>
        </authorList>
    </citation>
    <scope>NUCLEOTIDE SEQUENCE [LARGE SCALE GENOMIC DNA]</scope>
    <source>
        <strain evidence="1">Soil9</strain>
    </source>
</reference>
<proteinExistence type="predicted"/>
<dbReference type="KEGG" id="gms:SOIL9_33470"/>
<organism evidence="1 2">
    <name type="scientific">Gemmata massiliana</name>
    <dbReference type="NCBI Taxonomy" id="1210884"/>
    <lineage>
        <taxon>Bacteria</taxon>
        <taxon>Pseudomonadati</taxon>
        <taxon>Planctomycetota</taxon>
        <taxon>Planctomycetia</taxon>
        <taxon>Gemmatales</taxon>
        <taxon>Gemmataceae</taxon>
        <taxon>Gemmata</taxon>
    </lineage>
</organism>
<accession>A0A6P2D0K5</accession>
<dbReference type="Proteomes" id="UP000464178">
    <property type="component" value="Chromosome"/>
</dbReference>
<sequence>MSTKLADVDFESVGDLLTSLGAFHPIVCA</sequence>
<evidence type="ECO:0000313" key="2">
    <source>
        <dbReference type="Proteomes" id="UP000464178"/>
    </source>
</evidence>